<feature type="domain" description="HTH tetR-type" evidence="5">
    <location>
        <begin position="16"/>
        <end position="76"/>
    </location>
</feature>
<proteinExistence type="predicted"/>
<dbReference type="Gene3D" id="1.10.357.10">
    <property type="entry name" value="Tetracycline Repressor, domain 2"/>
    <property type="match status" value="1"/>
</dbReference>
<protein>
    <submittedName>
        <fullName evidence="6">TetR/AcrR family transcriptional regulator</fullName>
    </submittedName>
</protein>
<dbReference type="InterPro" id="IPR050109">
    <property type="entry name" value="HTH-type_TetR-like_transc_reg"/>
</dbReference>
<dbReference type="PROSITE" id="PS50977">
    <property type="entry name" value="HTH_TETR_2"/>
    <property type="match status" value="1"/>
</dbReference>
<keyword evidence="7" id="KW-1185">Reference proteome</keyword>
<evidence type="ECO:0000256" key="1">
    <source>
        <dbReference type="ARBA" id="ARBA00023015"/>
    </source>
</evidence>
<evidence type="ECO:0000256" key="3">
    <source>
        <dbReference type="ARBA" id="ARBA00023163"/>
    </source>
</evidence>
<reference evidence="6 7" key="1">
    <citation type="submission" date="2020-11" db="EMBL/GenBank/DDBJ databases">
        <title>The genome sequence of Novosphingobium sp. 1Y9A.</title>
        <authorList>
            <person name="Liu Y."/>
        </authorList>
    </citation>
    <scope>NUCLEOTIDE SEQUENCE [LARGE SCALE GENOMIC DNA]</scope>
    <source>
        <strain evidence="6 7">1Y9A</strain>
    </source>
</reference>
<dbReference type="EMBL" id="JADQDC010000011">
    <property type="protein sequence ID" value="MBF9152382.1"/>
    <property type="molecule type" value="Genomic_DNA"/>
</dbReference>
<feature type="DNA-binding region" description="H-T-H motif" evidence="4">
    <location>
        <begin position="39"/>
        <end position="58"/>
    </location>
</feature>
<organism evidence="6 7">
    <name type="scientific">Novosphingobium jiangmenense</name>
    <dbReference type="NCBI Taxonomy" id="2791981"/>
    <lineage>
        <taxon>Bacteria</taxon>
        <taxon>Pseudomonadati</taxon>
        <taxon>Pseudomonadota</taxon>
        <taxon>Alphaproteobacteria</taxon>
        <taxon>Sphingomonadales</taxon>
        <taxon>Sphingomonadaceae</taxon>
        <taxon>Novosphingobium</taxon>
    </lineage>
</organism>
<evidence type="ECO:0000313" key="7">
    <source>
        <dbReference type="Proteomes" id="UP000600799"/>
    </source>
</evidence>
<dbReference type="InterPro" id="IPR001647">
    <property type="entry name" value="HTH_TetR"/>
</dbReference>
<evidence type="ECO:0000259" key="5">
    <source>
        <dbReference type="PROSITE" id="PS50977"/>
    </source>
</evidence>
<accession>A0ABS0HJF5</accession>
<gene>
    <name evidence="6" type="ORF">I2488_15345</name>
</gene>
<dbReference type="InterPro" id="IPR009057">
    <property type="entry name" value="Homeodomain-like_sf"/>
</dbReference>
<sequence>MEGSEAFSKPLQNRSRESLGRIVRSAVKQFSAKGIDATRVADIVGEAGVPVGTFYKHFADKEALLTAIIAGYRSCRMREITALCTSPVARAATPREIVQLHLNIVFTAFTVDAGLLRLIERMRLENPDVHQDQSNANDTVAALVADLLVEKLPDRDPEQLRRQVLYAHSIIRGAVVWSVLPMDGEYGRGLKVTDGDFASEALEMALRYLRIES</sequence>
<keyword evidence="2 4" id="KW-0238">DNA-binding</keyword>
<dbReference type="Pfam" id="PF00440">
    <property type="entry name" value="TetR_N"/>
    <property type="match status" value="1"/>
</dbReference>
<name>A0ABS0HJF5_9SPHN</name>
<keyword evidence="3" id="KW-0804">Transcription</keyword>
<dbReference type="Proteomes" id="UP000600799">
    <property type="component" value="Unassembled WGS sequence"/>
</dbReference>
<dbReference type="PRINTS" id="PR00455">
    <property type="entry name" value="HTHTETR"/>
</dbReference>
<dbReference type="RefSeq" id="WP_196276684.1">
    <property type="nucleotide sequence ID" value="NZ_JADQDC010000011.1"/>
</dbReference>
<dbReference type="SUPFAM" id="SSF46689">
    <property type="entry name" value="Homeodomain-like"/>
    <property type="match status" value="1"/>
</dbReference>
<dbReference type="PANTHER" id="PTHR30055:SF240">
    <property type="entry name" value="HTH-TYPE TRANSCRIPTIONAL REGULATOR ACRR"/>
    <property type="match status" value="1"/>
</dbReference>
<dbReference type="PANTHER" id="PTHR30055">
    <property type="entry name" value="HTH-TYPE TRANSCRIPTIONAL REGULATOR RUTR"/>
    <property type="match status" value="1"/>
</dbReference>
<evidence type="ECO:0000256" key="4">
    <source>
        <dbReference type="PROSITE-ProRule" id="PRU00335"/>
    </source>
</evidence>
<evidence type="ECO:0000256" key="2">
    <source>
        <dbReference type="ARBA" id="ARBA00023125"/>
    </source>
</evidence>
<comment type="caution">
    <text evidence="6">The sequence shown here is derived from an EMBL/GenBank/DDBJ whole genome shotgun (WGS) entry which is preliminary data.</text>
</comment>
<evidence type="ECO:0000313" key="6">
    <source>
        <dbReference type="EMBL" id="MBF9152382.1"/>
    </source>
</evidence>
<keyword evidence="1" id="KW-0805">Transcription regulation</keyword>